<dbReference type="InterPro" id="IPR052965">
    <property type="entry name" value="Pigment-catalase-like"/>
</dbReference>
<dbReference type="AlphaFoldDB" id="A0A2P6PMP9"/>
<dbReference type="OrthoDB" id="1001765at2759"/>
<dbReference type="PANTHER" id="PTHR31694:SF26">
    <property type="entry name" value="OS05G0151100 PROTEIN"/>
    <property type="match status" value="1"/>
</dbReference>
<evidence type="ECO:0000256" key="1">
    <source>
        <dbReference type="SAM" id="SignalP"/>
    </source>
</evidence>
<dbReference type="PANTHER" id="PTHR31694">
    <property type="entry name" value="DESICCATION-LIKE PROTEIN"/>
    <property type="match status" value="1"/>
</dbReference>
<name>A0A2P6PMP9_ROSCH</name>
<evidence type="ECO:0000313" key="3">
    <source>
        <dbReference type="Proteomes" id="UP000238479"/>
    </source>
</evidence>
<evidence type="ECO:0008006" key="4">
    <source>
        <dbReference type="Google" id="ProtNLM"/>
    </source>
</evidence>
<dbReference type="Pfam" id="PF13668">
    <property type="entry name" value="Ferritin_2"/>
    <property type="match status" value="1"/>
</dbReference>
<proteinExistence type="predicted"/>
<keyword evidence="3" id="KW-1185">Reference proteome</keyword>
<dbReference type="STRING" id="74649.A0A2P6PMP9"/>
<evidence type="ECO:0000313" key="2">
    <source>
        <dbReference type="EMBL" id="PRQ23213.1"/>
    </source>
</evidence>
<dbReference type="Proteomes" id="UP000238479">
    <property type="component" value="Chromosome 6"/>
</dbReference>
<dbReference type="EMBL" id="PDCK01000044">
    <property type="protein sequence ID" value="PRQ23213.1"/>
    <property type="molecule type" value="Genomic_DNA"/>
</dbReference>
<organism evidence="2 3">
    <name type="scientific">Rosa chinensis</name>
    <name type="common">China rose</name>
    <dbReference type="NCBI Taxonomy" id="74649"/>
    <lineage>
        <taxon>Eukaryota</taxon>
        <taxon>Viridiplantae</taxon>
        <taxon>Streptophyta</taxon>
        <taxon>Embryophyta</taxon>
        <taxon>Tracheophyta</taxon>
        <taxon>Spermatophyta</taxon>
        <taxon>Magnoliopsida</taxon>
        <taxon>eudicotyledons</taxon>
        <taxon>Gunneridae</taxon>
        <taxon>Pentapetalae</taxon>
        <taxon>rosids</taxon>
        <taxon>fabids</taxon>
        <taxon>Rosales</taxon>
        <taxon>Rosaceae</taxon>
        <taxon>Rosoideae</taxon>
        <taxon>Rosoideae incertae sedis</taxon>
        <taxon>Rosa</taxon>
    </lineage>
</organism>
<reference evidence="2 3" key="1">
    <citation type="journal article" date="2018" name="Nat. Genet.">
        <title>The Rosa genome provides new insights in the design of modern roses.</title>
        <authorList>
            <person name="Bendahmane M."/>
        </authorList>
    </citation>
    <scope>NUCLEOTIDE SEQUENCE [LARGE SCALE GENOMIC DNA]</scope>
    <source>
        <strain evidence="3">cv. Old Blush</strain>
    </source>
</reference>
<protein>
    <recommendedName>
        <fullName evidence="4">Desiccation-related protein PCC13-62</fullName>
    </recommendedName>
</protein>
<keyword evidence="1" id="KW-0732">Signal</keyword>
<gene>
    <name evidence="2" type="ORF">RchiOBHm_Chr6g0258881</name>
</gene>
<sequence length="321" mass="34317">MAPSISNFSSVFLVLLALYLGLIHQVMSLSTAINITISPPNYCAPINATDVDRVQFALNLEFCQAEYFLYGALGKGLDSISPDLAQGGPPPIGARKALLLNPDVARISEEIAYQQVGNIRSIVQTVGGFPRPLLNLGLINWGLFFDLALGKPLIPSFNPYANSLNFLLGAYAMPDLAQLSYVSAIPSLTTNSSSLSLASKLLPIKAGQSAVIRTLLYPNATQMVPPYNITVGEFTKAISQLTNTLGKCGIKSEGILLADTTLGAENRTTSNVLSADANSLSYARTEPEILRIVYGTGNERLPFGFFPKGANGKIARSFLLI</sequence>
<accession>A0A2P6PMP9</accession>
<dbReference type="Gramene" id="PRQ23213">
    <property type="protein sequence ID" value="PRQ23213"/>
    <property type="gene ID" value="RchiOBHm_Chr6g0258881"/>
</dbReference>
<feature type="signal peptide" evidence="1">
    <location>
        <begin position="1"/>
        <end position="28"/>
    </location>
</feature>
<comment type="caution">
    <text evidence="2">The sequence shown here is derived from an EMBL/GenBank/DDBJ whole genome shotgun (WGS) entry which is preliminary data.</text>
</comment>
<feature type="chain" id="PRO_5015138893" description="Desiccation-related protein PCC13-62" evidence="1">
    <location>
        <begin position="29"/>
        <end position="321"/>
    </location>
</feature>